<dbReference type="eggNOG" id="ENOG5033V5Y">
    <property type="taxonomic scope" value="Bacteria"/>
</dbReference>
<evidence type="ECO:0000313" key="1">
    <source>
        <dbReference type="EMBL" id="EPR32806.1"/>
    </source>
</evidence>
<sequence length="270" mass="30467">MTDAASENSKVIRAEAESVPTTGNAMPDLDILEMPVEGVAAFWLSLKKLCDLRRGKKIMAEEAEYTAEPFIRHLLLIGLEPWPEEAVRRAVEAKAATIREGYRRKLALMRLGLMSLTTRENPRLTLTRMHALFPAMALDEEKLLRVAQGLMKSLADPGADRRTLLGVSTRLPPDRLMVKLLFYAVHSRRHGAQSLRELLPHAGSAAFVEGLTMILDGFDPEFVRETVQVSHEELLLDARRKMEMALEMFLAIRARLNYDQIYTLALSYIP</sequence>
<dbReference type="STRING" id="1121439.dsat_0247"/>
<dbReference type="AlphaFoldDB" id="S7T8C1"/>
<accession>S7T8C1</accession>
<name>S7T8C1_9BACT</name>
<dbReference type="RefSeq" id="WP_020886941.1">
    <property type="nucleotide sequence ID" value="NZ_ATHI01000026.1"/>
</dbReference>
<proteinExistence type="predicted"/>
<protein>
    <submittedName>
        <fullName evidence="1">Uncharacterized protein</fullName>
    </submittedName>
</protein>
<reference evidence="1 2" key="1">
    <citation type="journal article" date="2013" name="Genome Announc.">
        <title>Draft genome sequences for three mercury-methylating, sulfate-reducing bacteria.</title>
        <authorList>
            <person name="Brown S.D."/>
            <person name="Hurt R.A.Jr."/>
            <person name="Gilmour C.C."/>
            <person name="Elias D.A."/>
        </authorList>
    </citation>
    <scope>NUCLEOTIDE SEQUENCE [LARGE SCALE GENOMIC DNA]</scope>
    <source>
        <strain evidence="1 2">DSM 16529</strain>
    </source>
</reference>
<dbReference type="Proteomes" id="UP000014975">
    <property type="component" value="Unassembled WGS sequence"/>
</dbReference>
<dbReference type="EMBL" id="ATHI01000026">
    <property type="protein sequence ID" value="EPR32806.1"/>
    <property type="molecule type" value="Genomic_DNA"/>
</dbReference>
<keyword evidence="2" id="KW-1185">Reference proteome</keyword>
<dbReference type="OrthoDB" id="5470010at2"/>
<comment type="caution">
    <text evidence="1">The sequence shown here is derived from an EMBL/GenBank/DDBJ whole genome shotgun (WGS) entry which is preliminary data.</text>
</comment>
<evidence type="ECO:0000313" key="2">
    <source>
        <dbReference type="Proteomes" id="UP000014975"/>
    </source>
</evidence>
<gene>
    <name evidence="1" type="ORF">dsat_0247</name>
</gene>
<dbReference type="PATRIC" id="fig|1121439.3.peg.1596"/>
<organism evidence="1 2">
    <name type="scientific">Alkalidesulfovibrio alkalitolerans DSM 16529</name>
    <dbReference type="NCBI Taxonomy" id="1121439"/>
    <lineage>
        <taxon>Bacteria</taxon>
        <taxon>Pseudomonadati</taxon>
        <taxon>Thermodesulfobacteriota</taxon>
        <taxon>Desulfovibrionia</taxon>
        <taxon>Desulfovibrionales</taxon>
        <taxon>Desulfovibrionaceae</taxon>
        <taxon>Alkalidesulfovibrio</taxon>
    </lineage>
</organism>